<dbReference type="PANTHER" id="PTHR44051">
    <property type="entry name" value="GLUTATHIONE S-TRANSFERASE-RELATED"/>
    <property type="match status" value="1"/>
</dbReference>
<dbReference type="InterPro" id="IPR036282">
    <property type="entry name" value="Glutathione-S-Trfase_C_sf"/>
</dbReference>
<dbReference type="PROSITE" id="PS50405">
    <property type="entry name" value="GST_CTER"/>
    <property type="match status" value="1"/>
</dbReference>
<dbReference type="SUPFAM" id="SSF52833">
    <property type="entry name" value="Thioredoxin-like"/>
    <property type="match status" value="1"/>
</dbReference>
<name>A0A8H7N2P5_BIOOC</name>
<dbReference type="PROSITE" id="PS50404">
    <property type="entry name" value="GST_NTER"/>
    <property type="match status" value="1"/>
</dbReference>
<dbReference type="Pfam" id="PF00043">
    <property type="entry name" value="GST_C"/>
    <property type="match status" value="1"/>
</dbReference>
<comment type="caution">
    <text evidence="7">The sequence shown here is derived from an EMBL/GenBank/DDBJ whole genome shotgun (WGS) entry which is preliminary data.</text>
</comment>
<comment type="catalytic activity">
    <reaction evidence="4">
        <text>RX + glutathione = an S-substituted glutathione + a halide anion + H(+)</text>
        <dbReference type="Rhea" id="RHEA:16437"/>
        <dbReference type="ChEBI" id="CHEBI:15378"/>
        <dbReference type="ChEBI" id="CHEBI:16042"/>
        <dbReference type="ChEBI" id="CHEBI:17792"/>
        <dbReference type="ChEBI" id="CHEBI:57925"/>
        <dbReference type="ChEBI" id="CHEBI:90779"/>
        <dbReference type="EC" id="2.5.1.18"/>
    </reaction>
</comment>
<dbReference type="InterPro" id="IPR004046">
    <property type="entry name" value="GST_C"/>
</dbReference>
<dbReference type="PANTHER" id="PTHR44051:SF20">
    <property type="entry name" value="GLUTATHIONE TRANSFERASE 1 (EUROFUNG)"/>
    <property type="match status" value="1"/>
</dbReference>
<evidence type="ECO:0000259" key="6">
    <source>
        <dbReference type="PROSITE" id="PS50405"/>
    </source>
</evidence>
<accession>A0A8H7N2P5</accession>
<proteinExistence type="inferred from homology"/>
<dbReference type="InterPro" id="IPR040079">
    <property type="entry name" value="Glutathione_S-Trfase"/>
</dbReference>
<gene>
    <name evidence="7" type="ORF">IM811_006118</name>
</gene>
<evidence type="ECO:0000259" key="5">
    <source>
        <dbReference type="PROSITE" id="PS50404"/>
    </source>
</evidence>
<evidence type="ECO:0000256" key="4">
    <source>
        <dbReference type="ARBA" id="ARBA00047960"/>
    </source>
</evidence>
<dbReference type="SUPFAM" id="SSF47616">
    <property type="entry name" value="GST C-terminal domain-like"/>
    <property type="match status" value="1"/>
</dbReference>
<evidence type="ECO:0000313" key="8">
    <source>
        <dbReference type="Proteomes" id="UP000616885"/>
    </source>
</evidence>
<evidence type="ECO:0000313" key="7">
    <source>
        <dbReference type="EMBL" id="KAF9743778.1"/>
    </source>
</evidence>
<dbReference type="EMBL" id="JADCTT010000016">
    <property type="protein sequence ID" value="KAF9743778.1"/>
    <property type="molecule type" value="Genomic_DNA"/>
</dbReference>
<evidence type="ECO:0000256" key="1">
    <source>
        <dbReference type="ARBA" id="ARBA00007409"/>
    </source>
</evidence>
<dbReference type="SFLD" id="SFLDG00358">
    <property type="entry name" value="Main_(cytGST)"/>
    <property type="match status" value="1"/>
</dbReference>
<dbReference type="EC" id="2.5.1.18" evidence="2"/>
<sequence length="379" mass="42904">MRLGNLTLQGSEAQLLGQVALTDACLDLIEKLQEWKLTMDEKWEEGVHDEAINGCLDRLAKLTGLLQFGGMTGDVSWDISARLLRLPQVITPFPTILFFPHRPQGPYCVASDDLDGHIADHRLPTGSDAFRYSEDWKASLAMPNDFSAKSLDLDVPDKPLIFVVEGRYQNWIKPIMLLECLGVDYDAACLDGPTTRTDWFTKIHPQRYVPALIDSENGQRVSSWDSSQILQYLASKYDTEKMWNGQNAAESLEIGNWLTFETASLGPTAKYWVWYAIRQPEEQNPKAQEKMYKDLRTQYGILDKHLSQPGQKWIGLKDRPTIADLAIYPFADDPTMERMGIDKHDFPALKAWSDELAKVPGVAKAYAELDSRKVIHIEA</sequence>
<evidence type="ECO:0000256" key="3">
    <source>
        <dbReference type="ARBA" id="ARBA00022679"/>
    </source>
</evidence>
<dbReference type="InterPro" id="IPR010987">
    <property type="entry name" value="Glutathione-S-Trfase_C-like"/>
</dbReference>
<comment type="similarity">
    <text evidence="1">Belongs to the GST superfamily.</text>
</comment>
<evidence type="ECO:0000256" key="2">
    <source>
        <dbReference type="ARBA" id="ARBA00012452"/>
    </source>
</evidence>
<reference evidence="7" key="1">
    <citation type="submission" date="2020-10" db="EMBL/GenBank/DDBJ databases">
        <title>High-Quality Genome Resource of Clonostachys rosea strain S41 by Oxford Nanopore Long-Read Sequencing.</title>
        <authorList>
            <person name="Wang H."/>
        </authorList>
    </citation>
    <scope>NUCLEOTIDE SEQUENCE</scope>
    <source>
        <strain evidence="7">S41</strain>
    </source>
</reference>
<organism evidence="7 8">
    <name type="scientific">Bionectria ochroleuca</name>
    <name type="common">Gliocladium roseum</name>
    <dbReference type="NCBI Taxonomy" id="29856"/>
    <lineage>
        <taxon>Eukaryota</taxon>
        <taxon>Fungi</taxon>
        <taxon>Dikarya</taxon>
        <taxon>Ascomycota</taxon>
        <taxon>Pezizomycotina</taxon>
        <taxon>Sordariomycetes</taxon>
        <taxon>Hypocreomycetidae</taxon>
        <taxon>Hypocreales</taxon>
        <taxon>Bionectriaceae</taxon>
        <taxon>Clonostachys</taxon>
    </lineage>
</organism>
<dbReference type="InterPro" id="IPR004045">
    <property type="entry name" value="Glutathione_S-Trfase_N"/>
</dbReference>
<dbReference type="Pfam" id="PF13409">
    <property type="entry name" value="GST_N_2"/>
    <property type="match status" value="1"/>
</dbReference>
<feature type="domain" description="GST C-terminal" evidence="6">
    <location>
        <begin position="247"/>
        <end position="377"/>
    </location>
</feature>
<dbReference type="InterPro" id="IPR036249">
    <property type="entry name" value="Thioredoxin-like_sf"/>
</dbReference>
<dbReference type="AlphaFoldDB" id="A0A8H7N2P5"/>
<dbReference type="GO" id="GO:0004364">
    <property type="term" value="F:glutathione transferase activity"/>
    <property type="evidence" value="ECO:0007669"/>
    <property type="project" value="UniProtKB-EC"/>
</dbReference>
<feature type="domain" description="GST N-terminal" evidence="5">
    <location>
        <begin position="158"/>
        <end position="241"/>
    </location>
</feature>
<protein>
    <recommendedName>
        <fullName evidence="2">glutathione transferase</fullName>
        <ecNumber evidence="2">2.5.1.18</ecNumber>
    </recommendedName>
</protein>
<dbReference type="Proteomes" id="UP000616885">
    <property type="component" value="Unassembled WGS sequence"/>
</dbReference>
<keyword evidence="3" id="KW-0808">Transferase</keyword>
<dbReference type="SFLD" id="SFLDS00019">
    <property type="entry name" value="Glutathione_Transferase_(cytos"/>
    <property type="match status" value="1"/>
</dbReference>
<dbReference type="Gene3D" id="1.20.1050.130">
    <property type="match status" value="1"/>
</dbReference>